<feature type="region of interest" description="Disordered" evidence="1">
    <location>
        <begin position="1"/>
        <end position="26"/>
    </location>
</feature>
<sequence>MDDHSQEEWRGMKPEIAKSLSRSTSEEEELFDAVKLLLSLGNRDFGPQPRNDLEGKVDKDEVMTSDSLTHAEIDEINLLLALKNKKSRFPGKNLTICEKAHLDSNNFEMIDEQSSNAKNQFEENKVQVGHKRFHSTCPMADEVPSADEDTKTKHKVLGKAPRYPSSFH</sequence>
<evidence type="ECO:0000313" key="2">
    <source>
        <dbReference type="EMBL" id="CAA3020842.1"/>
    </source>
</evidence>
<protein>
    <submittedName>
        <fullName evidence="2">Uncharacterized protein</fullName>
    </submittedName>
</protein>
<feature type="region of interest" description="Disordered" evidence="1">
    <location>
        <begin position="137"/>
        <end position="168"/>
    </location>
</feature>
<dbReference type="EMBL" id="CACTIH010009045">
    <property type="protein sequence ID" value="CAA3020842.1"/>
    <property type="molecule type" value="Genomic_DNA"/>
</dbReference>
<organism evidence="2 3">
    <name type="scientific">Olea europaea subsp. europaea</name>
    <dbReference type="NCBI Taxonomy" id="158383"/>
    <lineage>
        <taxon>Eukaryota</taxon>
        <taxon>Viridiplantae</taxon>
        <taxon>Streptophyta</taxon>
        <taxon>Embryophyta</taxon>
        <taxon>Tracheophyta</taxon>
        <taxon>Spermatophyta</taxon>
        <taxon>Magnoliopsida</taxon>
        <taxon>eudicotyledons</taxon>
        <taxon>Gunneridae</taxon>
        <taxon>Pentapetalae</taxon>
        <taxon>asterids</taxon>
        <taxon>lamiids</taxon>
        <taxon>Lamiales</taxon>
        <taxon>Oleaceae</taxon>
        <taxon>Oleeae</taxon>
        <taxon>Olea</taxon>
    </lineage>
</organism>
<dbReference type="Gramene" id="OE9A028878T1">
    <property type="protein sequence ID" value="OE9A028878C1"/>
    <property type="gene ID" value="OE9A028878"/>
</dbReference>
<proteinExistence type="predicted"/>
<evidence type="ECO:0000256" key="1">
    <source>
        <dbReference type="SAM" id="MobiDB-lite"/>
    </source>
</evidence>
<dbReference type="AlphaFoldDB" id="A0A8S0USQ6"/>
<keyword evidence="3" id="KW-1185">Reference proteome</keyword>
<feature type="compositionally biased region" description="Basic and acidic residues" evidence="1">
    <location>
        <begin position="1"/>
        <end position="16"/>
    </location>
</feature>
<reference evidence="2 3" key="1">
    <citation type="submission" date="2019-12" db="EMBL/GenBank/DDBJ databases">
        <authorList>
            <person name="Alioto T."/>
            <person name="Alioto T."/>
            <person name="Gomez Garrido J."/>
        </authorList>
    </citation>
    <scope>NUCLEOTIDE SEQUENCE [LARGE SCALE GENOMIC DNA]</scope>
</reference>
<evidence type="ECO:0000313" key="3">
    <source>
        <dbReference type="Proteomes" id="UP000594638"/>
    </source>
</evidence>
<accession>A0A8S0USQ6</accession>
<gene>
    <name evidence="2" type="ORF">OLEA9_A028878</name>
</gene>
<name>A0A8S0USQ6_OLEEU</name>
<comment type="caution">
    <text evidence="2">The sequence shown here is derived from an EMBL/GenBank/DDBJ whole genome shotgun (WGS) entry which is preliminary data.</text>
</comment>
<dbReference type="Proteomes" id="UP000594638">
    <property type="component" value="Unassembled WGS sequence"/>
</dbReference>